<keyword evidence="1" id="KW-0732">Signal</keyword>
<reference evidence="2 3" key="1">
    <citation type="journal article" date="2020" name="Nat. Commun.">
        <title>Donkey genomes provide new insights into domestication and selection for coat color.</title>
        <authorList>
            <person name="Wang"/>
            <person name="C."/>
            <person name="Li"/>
            <person name="H."/>
            <person name="Guo"/>
            <person name="Y."/>
            <person name="Huang"/>
            <person name="J."/>
            <person name="Sun"/>
            <person name="Y."/>
            <person name="Min"/>
            <person name="J."/>
            <person name="Wang"/>
            <person name="J."/>
            <person name="Fang"/>
            <person name="X."/>
            <person name="Zhao"/>
            <person name="Z."/>
            <person name="Wang"/>
            <person name="S."/>
            <person name="Zhang"/>
            <person name="Y."/>
            <person name="Liu"/>
            <person name="Q."/>
            <person name="Jiang"/>
            <person name="Q."/>
            <person name="Wang"/>
            <person name="X."/>
            <person name="Guo"/>
            <person name="Y."/>
            <person name="Yang"/>
            <person name="C."/>
            <person name="Wang"/>
            <person name="Y."/>
            <person name="Tian"/>
            <person name="F."/>
            <person name="Zhuang"/>
            <person name="G."/>
            <person name="Fan"/>
            <person name="Y."/>
            <person name="Gao"/>
            <person name="Q."/>
            <person name="Li"/>
            <person name="Y."/>
            <person name="Ju"/>
            <person name="Z."/>
            <person name="Li"/>
            <person name="J."/>
            <person name="Li"/>
            <person name="R."/>
            <person name="Hou"/>
            <person name="M."/>
            <person name="Yang"/>
            <person name="G."/>
            <person name="Liu"/>
            <person name="G."/>
            <person name="Liu"/>
            <person name="W."/>
            <person name="Guo"/>
            <person name="J."/>
            <person name="Pan"/>
            <person name="S."/>
            <person name="Fan"/>
            <person name="G."/>
            <person name="Zhang"/>
            <person name="W."/>
            <person name="Zhang"/>
            <person name="R."/>
            <person name="Yu"/>
            <person name="J."/>
            <person name="Zhang"/>
            <person name="X."/>
            <person name="Yin"/>
            <person name="Q."/>
            <person name="Ji"/>
            <person name="C."/>
            <person name="Jin"/>
            <person name="Y."/>
            <person name="Yue"/>
            <person name="G."/>
            <person name="Liu"/>
            <person name="M."/>
            <person name="Xu"/>
            <person name="J."/>
            <person name="Liu"/>
            <person name="S."/>
            <person name="Jordana"/>
            <person name="J."/>
            <person name="Noce"/>
            <person name="A."/>
            <person name="Amills"/>
            <person name="M."/>
            <person name="Wu"/>
            <person name="D.D."/>
            <person name="Li"/>
            <person name="S."/>
            <person name="Zhou"/>
            <person name="X. and Zhong"/>
            <person name="J."/>
        </authorList>
    </citation>
    <scope>NUCLEOTIDE SEQUENCE [LARGE SCALE GENOMIC DNA]</scope>
</reference>
<sequence>MLRGGRRGQLGWHGRATGPGSLLAWLMLASAGAAPCPDACCPHGPSGLRCTQPGTLDSLRHLPGAENLTELYIENQQNLQRLERNDLRGLGELRNLTIVKSGLHFVAPDAFHFTPRLSRLFQIHTRYWLGLHLPLP</sequence>
<dbReference type="SUPFAM" id="SSF52058">
    <property type="entry name" value="L domain-like"/>
    <property type="match status" value="1"/>
</dbReference>
<accession>A0A9L0K5X6</accession>
<gene>
    <name evidence="2" type="primary">NTRK1</name>
</gene>
<evidence type="ECO:0000313" key="2">
    <source>
        <dbReference type="Ensembl" id="ENSEASP00005060228.1"/>
    </source>
</evidence>
<organism evidence="2 3">
    <name type="scientific">Equus asinus</name>
    <name type="common">Donkey</name>
    <name type="synonym">Equus africanus asinus</name>
    <dbReference type="NCBI Taxonomy" id="9793"/>
    <lineage>
        <taxon>Eukaryota</taxon>
        <taxon>Metazoa</taxon>
        <taxon>Chordata</taxon>
        <taxon>Craniata</taxon>
        <taxon>Vertebrata</taxon>
        <taxon>Euteleostomi</taxon>
        <taxon>Mammalia</taxon>
        <taxon>Eutheria</taxon>
        <taxon>Laurasiatheria</taxon>
        <taxon>Perissodactyla</taxon>
        <taxon>Equidae</taxon>
        <taxon>Equus</taxon>
    </lineage>
</organism>
<dbReference type="Ensembl" id="ENSEAST00005041510.1">
    <property type="protein sequence ID" value="ENSEASP00005060228.1"/>
    <property type="gene ID" value="ENSEASG00005018226.2"/>
</dbReference>
<dbReference type="Proteomes" id="UP000694387">
    <property type="component" value="Chromosome 25"/>
</dbReference>
<dbReference type="AlphaFoldDB" id="A0A9L0K5X6"/>
<evidence type="ECO:0000256" key="1">
    <source>
        <dbReference type="SAM" id="SignalP"/>
    </source>
</evidence>
<protein>
    <submittedName>
        <fullName evidence="2">Neurotrophic receptor tyrosine kinase 1</fullName>
    </submittedName>
</protein>
<dbReference type="GeneTree" id="ENSGT00940000159412"/>
<proteinExistence type="predicted"/>
<evidence type="ECO:0000313" key="3">
    <source>
        <dbReference type="Proteomes" id="UP000694387"/>
    </source>
</evidence>
<reference evidence="2" key="2">
    <citation type="submission" date="2025-08" db="UniProtKB">
        <authorList>
            <consortium name="Ensembl"/>
        </authorList>
    </citation>
    <scope>IDENTIFICATION</scope>
</reference>
<reference evidence="2" key="3">
    <citation type="submission" date="2025-09" db="UniProtKB">
        <authorList>
            <consortium name="Ensembl"/>
        </authorList>
    </citation>
    <scope>IDENTIFICATION</scope>
</reference>
<feature type="signal peptide" evidence="1">
    <location>
        <begin position="1"/>
        <end position="33"/>
    </location>
</feature>
<keyword evidence="3" id="KW-1185">Reference proteome</keyword>
<name>A0A9L0K5X6_EQUAS</name>
<dbReference type="Gene3D" id="3.80.10.10">
    <property type="entry name" value="Ribonuclease Inhibitor"/>
    <property type="match status" value="1"/>
</dbReference>
<dbReference type="InterPro" id="IPR032675">
    <property type="entry name" value="LRR_dom_sf"/>
</dbReference>
<feature type="chain" id="PRO_5040505522" evidence="1">
    <location>
        <begin position="34"/>
        <end position="136"/>
    </location>
</feature>